<evidence type="ECO:0000313" key="1">
    <source>
        <dbReference type="EMBL" id="KAK8764832.1"/>
    </source>
</evidence>
<keyword evidence="2" id="KW-1185">Reference proteome</keyword>
<organism evidence="1 2">
    <name type="scientific">Amblyomma americanum</name>
    <name type="common">Lone star tick</name>
    <dbReference type="NCBI Taxonomy" id="6943"/>
    <lineage>
        <taxon>Eukaryota</taxon>
        <taxon>Metazoa</taxon>
        <taxon>Ecdysozoa</taxon>
        <taxon>Arthropoda</taxon>
        <taxon>Chelicerata</taxon>
        <taxon>Arachnida</taxon>
        <taxon>Acari</taxon>
        <taxon>Parasitiformes</taxon>
        <taxon>Ixodida</taxon>
        <taxon>Ixodoidea</taxon>
        <taxon>Ixodidae</taxon>
        <taxon>Amblyomminae</taxon>
        <taxon>Amblyomma</taxon>
    </lineage>
</organism>
<dbReference type="Proteomes" id="UP001321473">
    <property type="component" value="Unassembled WGS sequence"/>
</dbReference>
<evidence type="ECO:0000313" key="2">
    <source>
        <dbReference type="Proteomes" id="UP001321473"/>
    </source>
</evidence>
<proteinExistence type="predicted"/>
<gene>
    <name evidence="1" type="ORF">V5799_032555</name>
</gene>
<dbReference type="EMBL" id="JARKHS020028014">
    <property type="protein sequence ID" value="KAK8764832.1"/>
    <property type="molecule type" value="Genomic_DNA"/>
</dbReference>
<comment type="caution">
    <text evidence="1">The sequence shown here is derived from an EMBL/GenBank/DDBJ whole genome shotgun (WGS) entry which is preliminary data.</text>
</comment>
<sequence>MDELRPLTLEPKPQVQTVCQVKRPASNPQELGFHELEQRLEHGGLYSNGLESAETGGCQPSSKSEMQIMKIVQKVKRELPHIPEQEIRQHVDDLRSSQGGFSRMTLNSIVALALSHIKIATRANS</sequence>
<dbReference type="AlphaFoldDB" id="A0AAQ4DQU2"/>
<accession>A0AAQ4DQU2</accession>
<protein>
    <submittedName>
        <fullName evidence="1">Uncharacterized protein</fullName>
    </submittedName>
</protein>
<reference evidence="1 2" key="1">
    <citation type="journal article" date="2023" name="Arcadia Sci">
        <title>De novo assembly of a long-read Amblyomma americanum tick genome.</title>
        <authorList>
            <person name="Chou S."/>
            <person name="Poskanzer K.E."/>
            <person name="Rollins M."/>
            <person name="Thuy-Boun P.S."/>
        </authorList>
    </citation>
    <scope>NUCLEOTIDE SEQUENCE [LARGE SCALE GENOMIC DNA]</scope>
    <source>
        <strain evidence="1">F_SG_1</strain>
        <tissue evidence="1">Salivary glands</tissue>
    </source>
</reference>
<name>A0AAQ4DQU2_AMBAM</name>